<evidence type="ECO:0000313" key="10">
    <source>
        <dbReference type="EMBL" id="VAW62987.1"/>
    </source>
</evidence>
<accession>A0A3B0XIR8</accession>
<dbReference type="SUPFAM" id="SSF55729">
    <property type="entry name" value="Acyl-CoA N-acyltransferases (Nat)"/>
    <property type="match status" value="1"/>
</dbReference>
<feature type="domain" description="N-acetyltransferase" evidence="9">
    <location>
        <begin position="291"/>
        <end position="437"/>
    </location>
</feature>
<dbReference type="NCBIfam" id="TIGR01890">
    <property type="entry name" value="N-Ac-Glu-synth"/>
    <property type="match status" value="1"/>
</dbReference>
<dbReference type="InterPro" id="IPR001048">
    <property type="entry name" value="Asp/Glu/Uridylate_kinase"/>
</dbReference>
<dbReference type="GO" id="GO:0004042">
    <property type="term" value="F:L-glutamate N-acetyltransferase activity"/>
    <property type="evidence" value="ECO:0007669"/>
    <property type="project" value="InterPro"/>
</dbReference>
<evidence type="ECO:0000256" key="7">
    <source>
        <dbReference type="ARBA" id="ARBA00023315"/>
    </source>
</evidence>
<dbReference type="UniPathway" id="UPA00068">
    <property type="reaction ID" value="UER00106"/>
</dbReference>
<dbReference type="InterPro" id="IPR010167">
    <property type="entry name" value="NH2A_AcTrfase"/>
</dbReference>
<dbReference type="InterPro" id="IPR036393">
    <property type="entry name" value="AceGlu_kinase-like_sf"/>
</dbReference>
<evidence type="ECO:0000256" key="1">
    <source>
        <dbReference type="ARBA" id="ARBA00004925"/>
    </source>
</evidence>
<dbReference type="EMBL" id="UOFI01000036">
    <property type="protein sequence ID" value="VAW62987.1"/>
    <property type="molecule type" value="Genomic_DNA"/>
</dbReference>
<dbReference type="GO" id="GO:0005737">
    <property type="term" value="C:cytoplasm"/>
    <property type="evidence" value="ECO:0007669"/>
    <property type="project" value="InterPro"/>
</dbReference>
<dbReference type="Gene3D" id="3.40.630.30">
    <property type="match status" value="1"/>
</dbReference>
<keyword evidence="7 10" id="KW-0012">Acyltransferase</keyword>
<comment type="catalytic activity">
    <reaction evidence="8">
        <text>L-glutamate + acetyl-CoA = N-acetyl-L-glutamate + CoA + H(+)</text>
        <dbReference type="Rhea" id="RHEA:24292"/>
        <dbReference type="ChEBI" id="CHEBI:15378"/>
        <dbReference type="ChEBI" id="CHEBI:29985"/>
        <dbReference type="ChEBI" id="CHEBI:44337"/>
        <dbReference type="ChEBI" id="CHEBI:57287"/>
        <dbReference type="ChEBI" id="CHEBI:57288"/>
        <dbReference type="EC" id="2.3.1.1"/>
    </reaction>
</comment>
<evidence type="ECO:0000256" key="3">
    <source>
        <dbReference type="ARBA" id="ARBA00012697"/>
    </source>
</evidence>
<dbReference type="CDD" id="cd04301">
    <property type="entry name" value="NAT_SF"/>
    <property type="match status" value="1"/>
</dbReference>
<keyword evidence="5" id="KW-0028">Amino-acid biosynthesis</keyword>
<dbReference type="Pfam" id="PF00696">
    <property type="entry name" value="AA_kinase"/>
    <property type="match status" value="1"/>
</dbReference>
<dbReference type="InterPro" id="IPR016181">
    <property type="entry name" value="Acyl_CoA_acyltransferase"/>
</dbReference>
<dbReference type="GO" id="GO:0006526">
    <property type="term" value="P:L-arginine biosynthetic process"/>
    <property type="evidence" value="ECO:0007669"/>
    <property type="project" value="UniProtKB-UniPathway"/>
</dbReference>
<dbReference type="SUPFAM" id="SSF53633">
    <property type="entry name" value="Carbamate kinase-like"/>
    <property type="match status" value="1"/>
</dbReference>
<proteinExistence type="inferred from homology"/>
<dbReference type="HAMAP" id="MF_01105">
    <property type="entry name" value="N_acetyl_glu_synth"/>
    <property type="match status" value="1"/>
</dbReference>
<gene>
    <name evidence="10" type="ORF">MNBD_GAMMA09-557</name>
</gene>
<name>A0A3B0XIR8_9ZZZZ</name>
<evidence type="ECO:0000256" key="5">
    <source>
        <dbReference type="ARBA" id="ARBA00022605"/>
    </source>
</evidence>
<dbReference type="Gene3D" id="3.40.1160.10">
    <property type="entry name" value="Acetylglutamate kinase-like"/>
    <property type="match status" value="1"/>
</dbReference>
<comment type="pathway">
    <text evidence="1">Amino-acid biosynthesis; L-arginine biosynthesis; N(2)-acetyl-L-ornithine from L-glutamate: step 1/4.</text>
</comment>
<protein>
    <recommendedName>
        <fullName evidence="3">amino-acid N-acetyltransferase</fullName>
        <ecNumber evidence="3">2.3.1.1</ecNumber>
    </recommendedName>
</protein>
<dbReference type="PANTHER" id="PTHR30602">
    <property type="entry name" value="AMINO-ACID ACETYLTRANSFERASE"/>
    <property type="match status" value="1"/>
</dbReference>
<evidence type="ECO:0000256" key="4">
    <source>
        <dbReference type="ARBA" id="ARBA00022571"/>
    </source>
</evidence>
<dbReference type="InterPro" id="IPR033719">
    <property type="entry name" value="NAGS_kin"/>
</dbReference>
<keyword evidence="4" id="KW-0055">Arginine biosynthesis</keyword>
<evidence type="ECO:0000256" key="6">
    <source>
        <dbReference type="ARBA" id="ARBA00022679"/>
    </source>
</evidence>
<keyword evidence="6 10" id="KW-0808">Transferase</keyword>
<evidence type="ECO:0000256" key="2">
    <source>
        <dbReference type="ARBA" id="ARBA00009145"/>
    </source>
</evidence>
<dbReference type="Pfam" id="PF00583">
    <property type="entry name" value="Acetyltransf_1"/>
    <property type="match status" value="1"/>
</dbReference>
<dbReference type="AlphaFoldDB" id="A0A3B0XIR8"/>
<dbReference type="PANTHER" id="PTHR30602:SF12">
    <property type="entry name" value="AMINO-ACID ACETYLTRANSFERASE NAGS1, CHLOROPLASTIC-RELATED"/>
    <property type="match status" value="1"/>
</dbReference>
<evidence type="ECO:0000259" key="9">
    <source>
        <dbReference type="PROSITE" id="PS51186"/>
    </source>
</evidence>
<dbReference type="EC" id="2.3.1.1" evidence="3"/>
<dbReference type="InterPro" id="IPR000182">
    <property type="entry name" value="GNAT_dom"/>
</dbReference>
<dbReference type="NCBIfam" id="NF003641">
    <property type="entry name" value="PRK05279.1"/>
    <property type="match status" value="1"/>
</dbReference>
<sequence length="438" mass="49051">MSTPQQQYVDWFRGSSPYIHSHRGRTFVIYISGESITHAGFAHLIHDVALLNSLGVKLVLVHGARPQIEQHLKKLKLKSSFHNGWRITSAENLPGIEQAVGQVRVNIETQLSMGLINTPMAGAALRVISGNFITARPYGIRDGIDFAFTGDIRKIDTDAIQQQLTLNNIVLLSPIAYSPTGEAFNCRAEDVATAAAIALGADKLIFMMPSSGVKNNKKQLVQQLNIAEAETLLQKSINDELTQLHLGSAIHACTQNVRRAHLISHETDGALLLELYTRDGSGTMITTDTYEGLRQANINDVGGILELIQPLEQQQVLAHRSREQLELEIEQFTVIERDGMIIACAALYPYDKHCAELACVAVHIEYQKQGRAEELLKHIQQQCRQKDIHQLFILTTHTAHWFIEKGFVEGELEQIPVQRRDMYNAQRNSKIYIKNIVE</sequence>
<dbReference type="PIRSF" id="PIRSF000423">
    <property type="entry name" value="ArgA"/>
    <property type="match status" value="1"/>
</dbReference>
<comment type="similarity">
    <text evidence="2">Belongs to the acetyltransferase family. ArgA subfamily.</text>
</comment>
<reference evidence="10" key="1">
    <citation type="submission" date="2018-06" db="EMBL/GenBank/DDBJ databases">
        <authorList>
            <person name="Zhirakovskaya E."/>
        </authorList>
    </citation>
    <scope>NUCLEOTIDE SEQUENCE</scope>
</reference>
<organism evidence="10">
    <name type="scientific">hydrothermal vent metagenome</name>
    <dbReference type="NCBI Taxonomy" id="652676"/>
    <lineage>
        <taxon>unclassified sequences</taxon>
        <taxon>metagenomes</taxon>
        <taxon>ecological metagenomes</taxon>
    </lineage>
</organism>
<dbReference type="PROSITE" id="PS51186">
    <property type="entry name" value="GNAT"/>
    <property type="match status" value="1"/>
</dbReference>
<dbReference type="CDD" id="cd04237">
    <property type="entry name" value="AAK_NAGS-ABP"/>
    <property type="match status" value="1"/>
</dbReference>
<evidence type="ECO:0000256" key="8">
    <source>
        <dbReference type="ARBA" id="ARBA00048372"/>
    </source>
</evidence>